<feature type="transmembrane region" description="Helical" evidence="1">
    <location>
        <begin position="89"/>
        <end position="110"/>
    </location>
</feature>
<evidence type="ECO:0000313" key="3">
    <source>
        <dbReference type="Proteomes" id="UP000093104"/>
    </source>
</evidence>
<keyword evidence="1" id="KW-0472">Membrane</keyword>
<dbReference type="EMBL" id="LGSI01000012">
    <property type="protein sequence ID" value="OCR26547.1"/>
    <property type="molecule type" value="Genomic_DNA"/>
</dbReference>
<organism evidence="2 3">
    <name type="scientific">Pseudomonas syringae</name>
    <dbReference type="NCBI Taxonomy" id="317"/>
    <lineage>
        <taxon>Bacteria</taxon>
        <taxon>Pseudomonadati</taxon>
        <taxon>Pseudomonadota</taxon>
        <taxon>Gammaproteobacteria</taxon>
        <taxon>Pseudomonadales</taxon>
        <taxon>Pseudomonadaceae</taxon>
        <taxon>Pseudomonas</taxon>
    </lineage>
</organism>
<feature type="transmembrane region" description="Helical" evidence="1">
    <location>
        <begin position="12"/>
        <end position="35"/>
    </location>
</feature>
<gene>
    <name evidence="2" type="ORF">AFK24_03185</name>
</gene>
<name>A0A1C7ZBX8_PSESX</name>
<accession>A0A1C7ZBX8</accession>
<evidence type="ECO:0000313" key="2">
    <source>
        <dbReference type="EMBL" id="OCR26547.1"/>
    </source>
</evidence>
<keyword evidence="1" id="KW-1133">Transmembrane helix</keyword>
<protein>
    <submittedName>
        <fullName evidence="2">Uncharacterized protein</fullName>
    </submittedName>
</protein>
<reference evidence="2 3" key="1">
    <citation type="submission" date="2015-07" db="EMBL/GenBank/DDBJ databases">
        <title>Draft genome sequence of a diazotrophic, plant growth-promoting rhizobacterium of the Pseudomonas syringae complex.</title>
        <authorList>
            <person name="Patten C.L."/>
            <person name="Jeong H."/>
        </authorList>
    </citation>
    <scope>NUCLEOTIDE SEQUENCE [LARGE SCALE GENOMIC DNA]</scope>
    <source>
        <strain evidence="2 3">GR12-2</strain>
    </source>
</reference>
<feature type="transmembrane region" description="Helical" evidence="1">
    <location>
        <begin position="55"/>
        <end position="82"/>
    </location>
</feature>
<keyword evidence="1" id="KW-0812">Transmembrane</keyword>
<dbReference type="Proteomes" id="UP000093104">
    <property type="component" value="Unassembled WGS sequence"/>
</dbReference>
<sequence length="158" mass="19048">MHFWLSQRGAFLLFGIYDLLCIVWYWFLSLMLNHIPYWSDFEIIVSWFTDPSSSVYWLLIVWFGACYLSNVSILASCLLFFLNKPMVKYVIYFQLPLRWFLLIILLMFIGAGAEQAAWLKKIILWSVFLFFFSVEVCRTRYMWLMKPWIIRKALAPYC</sequence>
<dbReference type="AlphaFoldDB" id="A0A1C7ZBX8"/>
<evidence type="ECO:0000256" key="1">
    <source>
        <dbReference type="SAM" id="Phobius"/>
    </source>
</evidence>
<comment type="caution">
    <text evidence="2">The sequence shown here is derived from an EMBL/GenBank/DDBJ whole genome shotgun (WGS) entry which is preliminary data.</text>
</comment>
<proteinExistence type="predicted"/>
<feature type="transmembrane region" description="Helical" evidence="1">
    <location>
        <begin position="122"/>
        <end position="141"/>
    </location>
</feature>